<evidence type="ECO:0000256" key="2">
    <source>
        <dbReference type="ARBA" id="ARBA00022741"/>
    </source>
</evidence>
<sequence length="470" mass="52524">MFSRAFAQALGKGTRRPLDAFVQAPTALRSGCQMHQQLRHLHCRPDVRAVGLQRPLGKGSVRPACIFQPNWTVQRSFSTAENSVDDASTRELGAAGGCSDQRFAALTSIGDCINQNELKQLLETKTAPVCYVWCDPSPCMHITQGISVTVNVNKMIKAGCRVKILMADWLARLDPEDTDGRFGGDLTEMKKLGSYNLEVWKAAGMDLDGVELVWLSDGISRCADAYWPLTMDIARTSKLGGIKRSLRFHASKHTKGYGRINPYTLRDFNAAEILSPCLQSAGMLLFPEADMWLLSLDQRGAHMLAREYCNSRGEGNRRPVALFNNVLPNLLEMPEMEMWGDPRWTVFMEDSEHAIGRTMRKAFCPPGSVEGNPCLEYIEHIILPWFGKFEVVRGDEDGGNKTFVSMEEFAADYKIGALHPPDVKHALERALNMMLQPVRDHFRNKDAEAKKQDRVRCTSAEGYTTTSDSN</sequence>
<dbReference type="PANTHER" id="PTHR46264:SF7">
    <property type="entry name" value="TYROSINE--TRNA LIGASE"/>
    <property type="match status" value="1"/>
</dbReference>
<evidence type="ECO:0000256" key="5">
    <source>
        <dbReference type="ARBA" id="ARBA00023146"/>
    </source>
</evidence>
<feature type="compositionally biased region" description="Basic and acidic residues" evidence="7">
    <location>
        <begin position="442"/>
        <end position="456"/>
    </location>
</feature>
<keyword evidence="2 6" id="KW-0547">Nucleotide-binding</keyword>
<dbReference type="GO" id="GO:0004831">
    <property type="term" value="F:tyrosine-tRNA ligase activity"/>
    <property type="evidence" value="ECO:0007669"/>
    <property type="project" value="TreeGrafter"/>
</dbReference>
<reference evidence="8" key="1">
    <citation type="submission" date="2023-07" db="EMBL/GenBank/DDBJ databases">
        <title>A chromosome-level genome assembly of Lolium multiflorum.</title>
        <authorList>
            <person name="Chen Y."/>
            <person name="Copetti D."/>
            <person name="Kolliker R."/>
            <person name="Studer B."/>
        </authorList>
    </citation>
    <scope>NUCLEOTIDE SEQUENCE</scope>
    <source>
        <strain evidence="8">02402/16</strain>
        <tissue evidence="8">Leaf</tissue>
    </source>
</reference>
<evidence type="ECO:0000313" key="9">
    <source>
        <dbReference type="Proteomes" id="UP001231189"/>
    </source>
</evidence>
<evidence type="ECO:0000313" key="8">
    <source>
        <dbReference type="EMBL" id="KAK1682960.1"/>
    </source>
</evidence>
<feature type="region of interest" description="Disordered" evidence="7">
    <location>
        <begin position="442"/>
        <end position="470"/>
    </location>
</feature>
<evidence type="ECO:0000256" key="7">
    <source>
        <dbReference type="SAM" id="MobiDB-lite"/>
    </source>
</evidence>
<dbReference type="EMBL" id="JAUUTY010000002">
    <property type="protein sequence ID" value="KAK1682960.1"/>
    <property type="molecule type" value="Genomic_DNA"/>
</dbReference>
<evidence type="ECO:0000256" key="1">
    <source>
        <dbReference type="ARBA" id="ARBA00022598"/>
    </source>
</evidence>
<dbReference type="Gene3D" id="3.40.50.620">
    <property type="entry name" value="HUPs"/>
    <property type="match status" value="2"/>
</dbReference>
<keyword evidence="1 6" id="KW-0436">Ligase</keyword>
<comment type="caution">
    <text evidence="8">The sequence shown here is derived from an EMBL/GenBank/DDBJ whole genome shotgun (WGS) entry which is preliminary data.</text>
</comment>
<keyword evidence="4 6" id="KW-0648">Protein biosynthesis</keyword>
<comment type="similarity">
    <text evidence="6">Belongs to the class-I aminoacyl-tRNA synthetase family.</text>
</comment>
<name>A0AAD8THX6_LOLMU</name>
<accession>A0AAD8THX6</accession>
<feature type="compositionally biased region" description="Polar residues" evidence="7">
    <location>
        <begin position="461"/>
        <end position="470"/>
    </location>
</feature>
<evidence type="ECO:0000256" key="4">
    <source>
        <dbReference type="ARBA" id="ARBA00022917"/>
    </source>
</evidence>
<dbReference type="InterPro" id="IPR002305">
    <property type="entry name" value="aa-tRNA-synth_Ic"/>
</dbReference>
<keyword evidence="5 6" id="KW-0030">Aminoacyl-tRNA synthetase</keyword>
<dbReference type="AlphaFoldDB" id="A0AAD8THX6"/>
<keyword evidence="9" id="KW-1185">Reference proteome</keyword>
<dbReference type="InterPro" id="IPR050489">
    <property type="entry name" value="Tyr-tRNA_synthase"/>
</dbReference>
<dbReference type="PANTHER" id="PTHR46264">
    <property type="entry name" value="TYROSINE-TRNA LIGASE"/>
    <property type="match status" value="1"/>
</dbReference>
<proteinExistence type="inferred from homology"/>
<evidence type="ECO:0008006" key="10">
    <source>
        <dbReference type="Google" id="ProtNLM"/>
    </source>
</evidence>
<dbReference type="SUPFAM" id="SSF52374">
    <property type="entry name" value="Nucleotidylyl transferase"/>
    <property type="match status" value="1"/>
</dbReference>
<dbReference type="Proteomes" id="UP001231189">
    <property type="component" value="Unassembled WGS sequence"/>
</dbReference>
<dbReference type="GO" id="GO:0005524">
    <property type="term" value="F:ATP binding"/>
    <property type="evidence" value="ECO:0007669"/>
    <property type="project" value="UniProtKB-KW"/>
</dbReference>
<keyword evidence="3 6" id="KW-0067">ATP-binding</keyword>
<evidence type="ECO:0000256" key="3">
    <source>
        <dbReference type="ARBA" id="ARBA00022840"/>
    </source>
</evidence>
<dbReference type="GO" id="GO:0006437">
    <property type="term" value="P:tyrosyl-tRNA aminoacylation"/>
    <property type="evidence" value="ECO:0007669"/>
    <property type="project" value="TreeGrafter"/>
</dbReference>
<organism evidence="8 9">
    <name type="scientific">Lolium multiflorum</name>
    <name type="common">Italian ryegrass</name>
    <name type="synonym">Lolium perenne subsp. multiflorum</name>
    <dbReference type="NCBI Taxonomy" id="4521"/>
    <lineage>
        <taxon>Eukaryota</taxon>
        <taxon>Viridiplantae</taxon>
        <taxon>Streptophyta</taxon>
        <taxon>Embryophyta</taxon>
        <taxon>Tracheophyta</taxon>
        <taxon>Spermatophyta</taxon>
        <taxon>Magnoliopsida</taxon>
        <taxon>Liliopsida</taxon>
        <taxon>Poales</taxon>
        <taxon>Poaceae</taxon>
        <taxon>BOP clade</taxon>
        <taxon>Pooideae</taxon>
        <taxon>Poodae</taxon>
        <taxon>Poeae</taxon>
        <taxon>Poeae Chloroplast Group 2 (Poeae type)</taxon>
        <taxon>Loliodinae</taxon>
        <taxon>Loliinae</taxon>
        <taxon>Lolium</taxon>
    </lineage>
</organism>
<dbReference type="Pfam" id="PF00579">
    <property type="entry name" value="tRNA-synt_1b"/>
    <property type="match status" value="1"/>
</dbReference>
<dbReference type="GO" id="GO:0005737">
    <property type="term" value="C:cytoplasm"/>
    <property type="evidence" value="ECO:0007669"/>
    <property type="project" value="TreeGrafter"/>
</dbReference>
<dbReference type="InterPro" id="IPR014729">
    <property type="entry name" value="Rossmann-like_a/b/a_fold"/>
</dbReference>
<protein>
    <recommendedName>
        <fullName evidence="10">Tyrosine--tRNA ligase</fullName>
    </recommendedName>
</protein>
<evidence type="ECO:0000256" key="6">
    <source>
        <dbReference type="RuleBase" id="RU363036"/>
    </source>
</evidence>
<gene>
    <name evidence="8" type="ORF">QYE76_043808</name>
</gene>